<evidence type="ECO:0000313" key="1">
    <source>
        <dbReference type="EMBL" id="KKS92393.1"/>
    </source>
</evidence>
<dbReference type="AlphaFoldDB" id="A0A0G1G0B1"/>
<sequence>MDRSDYMEMKSNIKGSYTQKVQIGWYDDGLVCSECEKLFGTYDKYASELLLQNEQNHLKLTHEDKLIGWRIEDVNFQKLKMFFLTILWRAGASDKFQFSKIQLGIWNKRIEKCIRDGSTEGVEGISFIIARFPDENGKSSILNPHKEPKGGIFSSLNMYRFYLGAGFIIYIKIDNRPFPEQYSCLASSEGGPLVILCRQELLESAEGALMKKILLACQR</sequence>
<reference evidence="1 2" key="1">
    <citation type="journal article" date="2015" name="Nature">
        <title>rRNA introns, odd ribosomes, and small enigmatic genomes across a large radiation of phyla.</title>
        <authorList>
            <person name="Brown C.T."/>
            <person name="Hug L.A."/>
            <person name="Thomas B.C."/>
            <person name="Sharon I."/>
            <person name="Castelle C.J."/>
            <person name="Singh A."/>
            <person name="Wilkins M.J."/>
            <person name="Williams K.H."/>
            <person name="Banfield J.F."/>
        </authorList>
    </citation>
    <scope>NUCLEOTIDE SEQUENCE [LARGE SCALE GENOMIC DNA]</scope>
</reference>
<organism evidence="1 2">
    <name type="scientific">Candidatus Collierbacteria bacterium GW2011_GWC2_43_12</name>
    <dbReference type="NCBI Taxonomy" id="1618390"/>
    <lineage>
        <taxon>Bacteria</taxon>
        <taxon>Candidatus Collieribacteriota</taxon>
    </lineage>
</organism>
<protein>
    <submittedName>
        <fullName evidence="1">Uncharacterized protein</fullName>
    </submittedName>
</protein>
<comment type="caution">
    <text evidence="1">The sequence shown here is derived from an EMBL/GenBank/DDBJ whole genome shotgun (WGS) entry which is preliminary data.</text>
</comment>
<dbReference type="EMBL" id="LCFK01000046">
    <property type="protein sequence ID" value="KKS92393.1"/>
    <property type="molecule type" value="Genomic_DNA"/>
</dbReference>
<name>A0A0G1G0B1_9BACT</name>
<evidence type="ECO:0000313" key="2">
    <source>
        <dbReference type="Proteomes" id="UP000033980"/>
    </source>
</evidence>
<accession>A0A0G1G0B1</accession>
<dbReference type="Proteomes" id="UP000033980">
    <property type="component" value="Unassembled WGS sequence"/>
</dbReference>
<proteinExistence type="predicted"/>
<gene>
    <name evidence="1" type="ORF">UV68_C0046G0007</name>
</gene>